<gene>
    <name evidence="18" type="ORF">HPP92_009951</name>
</gene>
<name>A0A835V1D6_VANPL</name>
<evidence type="ECO:0000256" key="4">
    <source>
        <dbReference type="ARBA" id="ARBA00012780"/>
    </source>
</evidence>
<dbReference type="GO" id="GO:0005886">
    <property type="term" value="C:plasma membrane"/>
    <property type="evidence" value="ECO:0007669"/>
    <property type="project" value="UniProtKB-SubCell"/>
</dbReference>
<evidence type="ECO:0000256" key="8">
    <source>
        <dbReference type="ARBA" id="ARBA00022801"/>
    </source>
</evidence>
<keyword evidence="13" id="KW-0449">Lipoprotein</keyword>
<keyword evidence="8 16" id="KW-0378">Hydrolase</keyword>
<dbReference type="GO" id="GO:0042973">
    <property type="term" value="F:glucan endo-1,3-beta-D-glucosidase activity"/>
    <property type="evidence" value="ECO:0007669"/>
    <property type="project" value="UniProtKB-EC"/>
</dbReference>
<keyword evidence="6" id="KW-0336">GPI-anchor</keyword>
<dbReference type="InterPro" id="IPR012946">
    <property type="entry name" value="X8"/>
</dbReference>
<dbReference type="Pfam" id="PF07983">
    <property type="entry name" value="X8"/>
    <property type="match status" value="1"/>
</dbReference>
<dbReference type="GO" id="GO:0006952">
    <property type="term" value="P:defense response"/>
    <property type="evidence" value="ECO:0007669"/>
    <property type="project" value="UniProtKB-KW"/>
</dbReference>
<dbReference type="GO" id="GO:0098552">
    <property type="term" value="C:side of membrane"/>
    <property type="evidence" value="ECO:0007669"/>
    <property type="project" value="UniProtKB-KW"/>
</dbReference>
<reference evidence="18 19" key="1">
    <citation type="journal article" date="2020" name="Nat. Food">
        <title>A phased Vanilla planifolia genome enables genetic improvement of flavour and production.</title>
        <authorList>
            <person name="Hasing T."/>
            <person name="Tang H."/>
            <person name="Brym M."/>
            <person name="Khazi F."/>
            <person name="Huang T."/>
            <person name="Chambers A.H."/>
        </authorList>
    </citation>
    <scope>NUCLEOTIDE SEQUENCE [LARGE SCALE GENOMIC DNA]</scope>
    <source>
        <tissue evidence="18">Leaf</tissue>
    </source>
</reference>
<dbReference type="EMBL" id="JADCNM010000005">
    <property type="protein sequence ID" value="KAG0481867.1"/>
    <property type="molecule type" value="Genomic_DNA"/>
</dbReference>
<dbReference type="GO" id="GO:0005975">
    <property type="term" value="P:carbohydrate metabolic process"/>
    <property type="evidence" value="ECO:0007669"/>
    <property type="project" value="InterPro"/>
</dbReference>
<dbReference type="Gene3D" id="3.20.20.80">
    <property type="entry name" value="Glycosidases"/>
    <property type="match status" value="1"/>
</dbReference>
<keyword evidence="11" id="KW-1015">Disulfide bond</keyword>
<keyword evidence="9" id="KW-0611">Plant defense</keyword>
<dbReference type="Gene3D" id="1.20.58.1040">
    <property type="match status" value="1"/>
</dbReference>
<comment type="subcellular location">
    <subcellularLocation>
        <location evidence="2">Cell membrane</location>
        <topology evidence="2">Lipid-anchor</topology>
        <topology evidence="2">GPI-anchor</topology>
    </subcellularLocation>
</comment>
<evidence type="ECO:0000256" key="3">
    <source>
        <dbReference type="ARBA" id="ARBA00008773"/>
    </source>
</evidence>
<evidence type="ECO:0000256" key="12">
    <source>
        <dbReference type="ARBA" id="ARBA00023180"/>
    </source>
</evidence>
<dbReference type="SMART" id="SM00768">
    <property type="entry name" value="X8"/>
    <property type="match status" value="1"/>
</dbReference>
<keyword evidence="14 16" id="KW-0326">Glycosidase</keyword>
<evidence type="ECO:0000256" key="2">
    <source>
        <dbReference type="ARBA" id="ARBA00004609"/>
    </source>
</evidence>
<evidence type="ECO:0000256" key="9">
    <source>
        <dbReference type="ARBA" id="ARBA00022821"/>
    </source>
</evidence>
<evidence type="ECO:0000259" key="17">
    <source>
        <dbReference type="SMART" id="SM00768"/>
    </source>
</evidence>
<comment type="caution">
    <text evidence="18">The sequence shown here is derived from an EMBL/GenBank/DDBJ whole genome shotgun (WGS) entry which is preliminary data.</text>
</comment>
<evidence type="ECO:0000256" key="14">
    <source>
        <dbReference type="ARBA" id="ARBA00023295"/>
    </source>
</evidence>
<evidence type="ECO:0000256" key="1">
    <source>
        <dbReference type="ARBA" id="ARBA00000382"/>
    </source>
</evidence>
<accession>A0A835V1D6</accession>
<evidence type="ECO:0000256" key="16">
    <source>
        <dbReference type="RuleBase" id="RU004336"/>
    </source>
</evidence>
<comment type="similarity">
    <text evidence="3 15">Belongs to the glycosyl hydrolase 17 family.</text>
</comment>
<organism evidence="18 19">
    <name type="scientific">Vanilla planifolia</name>
    <name type="common">Vanilla</name>
    <dbReference type="NCBI Taxonomy" id="51239"/>
    <lineage>
        <taxon>Eukaryota</taxon>
        <taxon>Viridiplantae</taxon>
        <taxon>Streptophyta</taxon>
        <taxon>Embryophyta</taxon>
        <taxon>Tracheophyta</taxon>
        <taxon>Spermatophyta</taxon>
        <taxon>Magnoliopsida</taxon>
        <taxon>Liliopsida</taxon>
        <taxon>Asparagales</taxon>
        <taxon>Orchidaceae</taxon>
        <taxon>Vanilloideae</taxon>
        <taxon>Vanilleae</taxon>
        <taxon>Vanilla</taxon>
    </lineage>
</organism>
<dbReference type="EC" id="3.2.1.39" evidence="4"/>
<dbReference type="SUPFAM" id="SSF51445">
    <property type="entry name" value="(Trans)glycosidases"/>
    <property type="match status" value="1"/>
</dbReference>
<keyword evidence="7" id="KW-0732">Signal</keyword>
<comment type="catalytic activity">
    <reaction evidence="1">
        <text>Hydrolysis of (1-&gt;3)-beta-D-glucosidic linkages in (1-&gt;3)-beta-D-glucans.</text>
        <dbReference type="EC" id="3.2.1.39"/>
    </reaction>
</comment>
<keyword evidence="12" id="KW-0325">Glycoprotein</keyword>
<evidence type="ECO:0000256" key="10">
    <source>
        <dbReference type="ARBA" id="ARBA00023136"/>
    </source>
</evidence>
<feature type="domain" description="X8" evidence="17">
    <location>
        <begin position="598"/>
        <end position="682"/>
    </location>
</feature>
<dbReference type="InterPro" id="IPR044965">
    <property type="entry name" value="Glyco_hydro_17_plant"/>
</dbReference>
<evidence type="ECO:0000256" key="7">
    <source>
        <dbReference type="ARBA" id="ARBA00022729"/>
    </source>
</evidence>
<dbReference type="Proteomes" id="UP000639772">
    <property type="component" value="Unassembled WGS sequence"/>
</dbReference>
<sequence length="720" mass="79547">MLRVREKESLSSCEGLLTAVFFHPKLPVLALAPRRSSCPGFFWRGFPLRRRLVRLPQSVSRQQKAHRTQTAFANNCRWKTSNDIVDDVHFLTGSRSLAFIQAWYARGMEDIWLLLVHHSIRMLSAWGEKSITPVALLGMPPRAWPCMLTDTYEGGKSLQIELIAIDRLYADLSLLRALEPGSGLRGVDGMPVGALNNLRFTAWMRPLGSYGHIQVSIKEQQTFILTEAMSIWISGKNEYEGTVSFEDPVERYLSSSHSYANGIGVNWGIQASHPLPPSLVVEMLKDNKIQKVKLFGAEEGPLNALRNTGIQVMVGIQNDMLPSLAMDMTAAEKWVSKNVSSYVNIGVNISCVAVGNEPLLKSLNGTYLQYCFPALQNIQSALVKAGLGSQVKVTIPLNAGVYDSANGKPSGGEFRPEIKDLMLSIVKFLNDNNSPFIVNIYPFISLNSDPNFPIDYAFFEGSSSPVIDGSISYTNTFDANHDTLVWALKKNGFGNISIVVGEIGWPTDGNVNANVRYAQKFNQGLVNRVLSGQGTPMRPAPIDAYLFSLLDEDEKSILPGNFERHWGILSFDGQAKYQLKLGESELVVAKGVKYMKSRWCVLKPSASLDDPNVAPGVSFACGNADCTSLGYKTSCSDLDARGNISYAFNSYYQKNDQDDRACQFSNLGTITDQDPSTQTCRFPIMIDVSFGASWRRWSVREHGFASLSAASLPFFLLGLL</sequence>
<evidence type="ECO:0000313" key="18">
    <source>
        <dbReference type="EMBL" id="KAG0481867.1"/>
    </source>
</evidence>
<keyword evidence="10" id="KW-0472">Membrane</keyword>
<evidence type="ECO:0000313" key="19">
    <source>
        <dbReference type="Proteomes" id="UP000639772"/>
    </source>
</evidence>
<evidence type="ECO:0000256" key="5">
    <source>
        <dbReference type="ARBA" id="ARBA00022475"/>
    </source>
</evidence>
<dbReference type="AlphaFoldDB" id="A0A835V1D6"/>
<evidence type="ECO:0000256" key="15">
    <source>
        <dbReference type="RuleBase" id="RU004335"/>
    </source>
</evidence>
<proteinExistence type="inferred from homology"/>
<dbReference type="InterPro" id="IPR000490">
    <property type="entry name" value="Glyco_hydro_17"/>
</dbReference>
<dbReference type="Pfam" id="PF00332">
    <property type="entry name" value="Glyco_hydro_17"/>
    <property type="match status" value="1"/>
</dbReference>
<evidence type="ECO:0000256" key="13">
    <source>
        <dbReference type="ARBA" id="ARBA00023288"/>
    </source>
</evidence>
<dbReference type="PANTHER" id="PTHR32227">
    <property type="entry name" value="GLUCAN ENDO-1,3-BETA-GLUCOSIDASE BG1-RELATED-RELATED"/>
    <property type="match status" value="1"/>
</dbReference>
<dbReference type="PROSITE" id="PS00587">
    <property type="entry name" value="GLYCOSYL_HYDROL_F17"/>
    <property type="match status" value="1"/>
</dbReference>
<evidence type="ECO:0000256" key="11">
    <source>
        <dbReference type="ARBA" id="ARBA00023157"/>
    </source>
</evidence>
<protein>
    <recommendedName>
        <fullName evidence="4">glucan endo-1,3-beta-D-glucosidase</fullName>
        <ecNumber evidence="4">3.2.1.39</ecNumber>
    </recommendedName>
</protein>
<dbReference type="FunFam" id="1.20.58.1040:FF:000002">
    <property type="entry name" value="Glucan endo-1,3-beta-glucosidase 8"/>
    <property type="match status" value="1"/>
</dbReference>
<dbReference type="FunFam" id="3.20.20.80:FF:000008">
    <property type="entry name" value="Glucan endo-1,3-beta-glucosidase 5"/>
    <property type="match status" value="1"/>
</dbReference>
<dbReference type="OrthoDB" id="1293114at2759"/>
<dbReference type="InterPro" id="IPR017853">
    <property type="entry name" value="GH"/>
</dbReference>
<keyword evidence="5" id="KW-1003">Cell membrane</keyword>
<evidence type="ECO:0000256" key="6">
    <source>
        <dbReference type="ARBA" id="ARBA00022622"/>
    </source>
</evidence>